<feature type="domain" description="Polyvalent protein metallopeptidase" evidence="2">
    <location>
        <begin position="181"/>
        <end position="289"/>
    </location>
</feature>
<dbReference type="Proteomes" id="UP000267524">
    <property type="component" value="Unassembled WGS sequence"/>
</dbReference>
<dbReference type="InterPro" id="IPR041459">
    <property type="entry name" value="MPTase-PolyVal"/>
</dbReference>
<feature type="domain" description="N-terminal" evidence="1">
    <location>
        <begin position="19"/>
        <end position="144"/>
    </location>
</feature>
<gene>
    <name evidence="3" type="ORF">D1632_00230</name>
</gene>
<organism evidence="3 4">
    <name type="scientific">Chryseobacterium nematophagum</name>
    <dbReference type="NCBI Taxonomy" id="2305228"/>
    <lineage>
        <taxon>Bacteria</taxon>
        <taxon>Pseudomonadati</taxon>
        <taxon>Bacteroidota</taxon>
        <taxon>Flavobacteriia</taxon>
        <taxon>Flavobacteriales</taxon>
        <taxon>Weeksellaceae</taxon>
        <taxon>Chryseobacterium group</taxon>
        <taxon>Chryseobacterium</taxon>
    </lineage>
</organism>
<accession>A0A3M7LEW3</accession>
<protein>
    <submittedName>
        <fullName evidence="3">DUF1738 domain-containing protein</fullName>
    </submittedName>
</protein>
<keyword evidence="4" id="KW-1185">Reference proteome</keyword>
<evidence type="ECO:0000259" key="2">
    <source>
        <dbReference type="Pfam" id="PF18818"/>
    </source>
</evidence>
<evidence type="ECO:0000259" key="1">
    <source>
        <dbReference type="Pfam" id="PF08401"/>
    </source>
</evidence>
<dbReference type="Pfam" id="PF18818">
    <property type="entry name" value="MPTase-PolyVal"/>
    <property type="match status" value="1"/>
</dbReference>
<evidence type="ECO:0000313" key="4">
    <source>
        <dbReference type="Proteomes" id="UP000267524"/>
    </source>
</evidence>
<sequence>MELTKNKRRAYGSEIKEDKFITKILENLDRVESDDWEAYTNLKGAYPSNSFTGQQYQGFNILVLFLDTIVNGFSSLRYATFNSIAKAGGRLKKGAKGCVIEFFSFIYMHKETGKVYTVEQFREMAPEQQQHINKLHCLRNYIVFNSQFIENLSELDLDIVEELPEENGIGEIQNIENFISKIIVNGNLDLRFGNGSTAYYSSSSDYVFMPEKKHFVSVAKFYSVLFHEIIHWTGNVDRLNRVMAGHKDKESYSFEELVAEMGAMLNCLQFGILNEFINSVRYLKSWINCNHLNTEIAIRKAFIESKKAKKYLEAL</sequence>
<dbReference type="RefSeq" id="WP_122545267.1">
    <property type="nucleotide sequence ID" value="NZ_QWIV01000003.1"/>
</dbReference>
<dbReference type="AlphaFoldDB" id="A0A3M7LEW3"/>
<proteinExistence type="predicted"/>
<name>A0A3M7LEW3_9FLAO</name>
<dbReference type="InterPro" id="IPR013610">
    <property type="entry name" value="ArdC_N"/>
</dbReference>
<evidence type="ECO:0000313" key="3">
    <source>
        <dbReference type="EMBL" id="RMZ61273.1"/>
    </source>
</evidence>
<dbReference type="EMBL" id="QWIV01000003">
    <property type="protein sequence ID" value="RMZ61273.1"/>
    <property type="molecule type" value="Genomic_DNA"/>
</dbReference>
<comment type="caution">
    <text evidence="3">The sequence shown here is derived from an EMBL/GenBank/DDBJ whole genome shotgun (WGS) entry which is preliminary data.</text>
</comment>
<dbReference type="GO" id="GO:0003697">
    <property type="term" value="F:single-stranded DNA binding"/>
    <property type="evidence" value="ECO:0007669"/>
    <property type="project" value="InterPro"/>
</dbReference>
<reference evidence="3 4" key="1">
    <citation type="submission" date="2018-08" db="EMBL/GenBank/DDBJ databases">
        <title>Chryseobacterium nematophagum: a novel matrix digesting pathogen of nematodes.</title>
        <authorList>
            <person name="Page A."/>
            <person name="Roberts M."/>
            <person name="Felix M.-A."/>
            <person name="Weir W."/>
        </authorList>
    </citation>
    <scope>NUCLEOTIDE SEQUENCE [LARGE SCALE GENOMIC DNA]</scope>
    <source>
        <strain evidence="3 4">JUb275</strain>
    </source>
</reference>
<dbReference type="Pfam" id="PF08401">
    <property type="entry name" value="ArdcN"/>
    <property type="match status" value="1"/>
</dbReference>